<keyword evidence="5" id="KW-1185">Reference proteome</keyword>
<name>A0AAR2LU96_PYGNA</name>
<dbReference type="PRINTS" id="PR01909">
    <property type="entry name" value="ADSPHPHTASEA"/>
</dbReference>
<reference evidence="4" key="2">
    <citation type="submission" date="2025-08" db="UniProtKB">
        <authorList>
            <consortium name="Ensembl"/>
        </authorList>
    </citation>
    <scope>IDENTIFICATION</scope>
</reference>
<dbReference type="Gene3D" id="3.90.190.10">
    <property type="entry name" value="Protein tyrosine phosphatase superfamily"/>
    <property type="match status" value="1"/>
</dbReference>
<evidence type="ECO:0000256" key="1">
    <source>
        <dbReference type="ARBA" id="ARBA00022801"/>
    </source>
</evidence>
<dbReference type="GO" id="GO:0008138">
    <property type="term" value="F:protein tyrosine/serine/threonine phosphatase activity"/>
    <property type="evidence" value="ECO:0007669"/>
    <property type="project" value="InterPro"/>
</dbReference>
<reference evidence="4" key="3">
    <citation type="submission" date="2025-09" db="UniProtKB">
        <authorList>
            <consortium name="Ensembl"/>
        </authorList>
    </citation>
    <scope>IDENTIFICATION</scope>
</reference>
<dbReference type="InterPro" id="IPR020405">
    <property type="entry name" value="Atypical_DUSP_subfamA"/>
</dbReference>
<sequence>MASHKPRFGVKTEAPEEEEEEEEHETPSNYELEKLLTHGSVAYTRVNEVWPNVFIGDEETARNRYKLERMGVTHVLNAAEGQRNSVCTGASYYTDLSVEYFGIEAEDIPSFNLSQHFFPVAEYMQQVLSNPHSKNLTPNGHTQPTLTLLNTRSAHTHSTEHTLSPHSLYRTHAQPTLTLPNTRSAHTHSTEHTLSPHSLYRTHAQPTLTLPNTRSAHTHSTEHTLSPHSLYRTHAQPTLTLLNTRSAHTHSTKHTLSPHSLYRTHAQPTLTLLNTHSAHTHSTEHTLTLPNTRSAHTHSTEHTLALLNTHSLY</sequence>
<evidence type="ECO:0000256" key="3">
    <source>
        <dbReference type="SAM" id="MobiDB-lite"/>
    </source>
</evidence>
<evidence type="ECO:0008006" key="6">
    <source>
        <dbReference type="Google" id="ProtNLM"/>
    </source>
</evidence>
<proteinExistence type="predicted"/>
<dbReference type="PANTHER" id="PTHR45682:SF6">
    <property type="entry name" value="DUAL SPECIFICITY PHOSPHATASE 29"/>
    <property type="match status" value="1"/>
</dbReference>
<dbReference type="PRINTS" id="PR01908">
    <property type="entry name" value="ADSPHPHTASE"/>
</dbReference>
<keyword evidence="1" id="KW-0378">Hydrolase</keyword>
<accession>A0AAR2LU96</accession>
<feature type="compositionally biased region" description="Acidic residues" evidence="3">
    <location>
        <begin position="15"/>
        <end position="24"/>
    </location>
</feature>
<dbReference type="GeneTree" id="ENSGT00940000162682"/>
<reference evidence="4 5" key="1">
    <citation type="submission" date="2020-10" db="EMBL/GenBank/DDBJ databases">
        <title>Pygocentrus nattereri (red-bellied piranha) genome, fPygNat1, primary haplotype.</title>
        <authorList>
            <person name="Myers G."/>
            <person name="Meyer A."/>
            <person name="Karagic N."/>
            <person name="Pippel M."/>
            <person name="Winkler S."/>
            <person name="Tracey A."/>
            <person name="Wood J."/>
            <person name="Formenti G."/>
            <person name="Howe K."/>
            <person name="Fedrigo O."/>
            <person name="Jarvis E.D."/>
        </authorList>
    </citation>
    <scope>NUCLEOTIDE SEQUENCE [LARGE SCALE GENOMIC DNA]</scope>
</reference>
<evidence type="ECO:0000313" key="4">
    <source>
        <dbReference type="Ensembl" id="ENSPNAP00000078227.1"/>
    </source>
</evidence>
<dbReference type="AlphaFoldDB" id="A0AAR2LU96"/>
<protein>
    <recommendedName>
        <fullName evidence="6">Protein-serine/threonine phosphatase</fullName>
    </recommendedName>
</protein>
<dbReference type="InterPro" id="IPR029021">
    <property type="entry name" value="Prot-tyrosine_phosphatase-like"/>
</dbReference>
<dbReference type="GO" id="GO:0033549">
    <property type="term" value="F:MAP kinase phosphatase activity"/>
    <property type="evidence" value="ECO:0007669"/>
    <property type="project" value="TreeGrafter"/>
</dbReference>
<dbReference type="GO" id="GO:0005737">
    <property type="term" value="C:cytoplasm"/>
    <property type="evidence" value="ECO:0007669"/>
    <property type="project" value="TreeGrafter"/>
</dbReference>
<dbReference type="Proteomes" id="UP001501920">
    <property type="component" value="Chromosome 13"/>
</dbReference>
<dbReference type="Ensembl" id="ENSPNAT00000050974.1">
    <property type="protein sequence ID" value="ENSPNAP00000078227.1"/>
    <property type="gene ID" value="ENSPNAG00000033527.1"/>
</dbReference>
<feature type="region of interest" description="Disordered" evidence="3">
    <location>
        <begin position="1"/>
        <end position="29"/>
    </location>
</feature>
<evidence type="ECO:0000256" key="2">
    <source>
        <dbReference type="ARBA" id="ARBA00022912"/>
    </source>
</evidence>
<organism evidence="4 5">
    <name type="scientific">Pygocentrus nattereri</name>
    <name type="common">Red-bellied piranha</name>
    <dbReference type="NCBI Taxonomy" id="42514"/>
    <lineage>
        <taxon>Eukaryota</taxon>
        <taxon>Metazoa</taxon>
        <taxon>Chordata</taxon>
        <taxon>Craniata</taxon>
        <taxon>Vertebrata</taxon>
        <taxon>Euteleostomi</taxon>
        <taxon>Actinopterygii</taxon>
        <taxon>Neopterygii</taxon>
        <taxon>Teleostei</taxon>
        <taxon>Ostariophysi</taxon>
        <taxon>Characiformes</taxon>
        <taxon>Characoidei</taxon>
        <taxon>Pygocentrus</taxon>
    </lineage>
</organism>
<dbReference type="PANTHER" id="PTHR45682">
    <property type="entry name" value="AGAP008228-PA"/>
    <property type="match status" value="1"/>
</dbReference>
<evidence type="ECO:0000313" key="5">
    <source>
        <dbReference type="Proteomes" id="UP001501920"/>
    </source>
</evidence>
<dbReference type="SUPFAM" id="SSF52799">
    <property type="entry name" value="(Phosphotyrosine protein) phosphatases II"/>
    <property type="match status" value="1"/>
</dbReference>
<dbReference type="GO" id="GO:0043409">
    <property type="term" value="P:negative regulation of MAPK cascade"/>
    <property type="evidence" value="ECO:0007669"/>
    <property type="project" value="TreeGrafter"/>
</dbReference>
<keyword evidence="2" id="KW-0904">Protein phosphatase</keyword>